<reference evidence="8 10" key="2">
    <citation type="submission" date="2019-03" db="EMBL/GenBank/DDBJ databases">
        <title>Genomic Encyclopedia of Type Strains, Phase IV (KMG-IV): sequencing the most valuable type-strain genomes for metagenomic binning, comparative biology and taxonomic classification.</title>
        <authorList>
            <person name="Goeker M."/>
        </authorList>
    </citation>
    <scope>NUCLEOTIDE SEQUENCE [LARGE SCALE GENOMIC DNA]</scope>
    <source>
        <strain evidence="8 10">DSM 3764</strain>
    </source>
</reference>
<proteinExistence type="inferred from homology"/>
<dbReference type="PANTHER" id="PTHR43649">
    <property type="entry name" value="ARABINOSE-BINDING PROTEIN-RELATED"/>
    <property type="match status" value="1"/>
</dbReference>
<dbReference type="InterPro" id="IPR050490">
    <property type="entry name" value="Bact_solute-bd_prot1"/>
</dbReference>
<keyword evidence="3" id="KW-0813">Transport</keyword>
<dbReference type="OrthoDB" id="5580590at2"/>
<evidence type="ECO:0000256" key="5">
    <source>
        <dbReference type="ARBA" id="ARBA00049629"/>
    </source>
</evidence>
<protein>
    <recommendedName>
        <fullName evidence="6">Probable sugar-binding periplasmic protein</fullName>
    </recommendedName>
</protein>
<keyword evidence="4" id="KW-0732">Signal</keyword>
<evidence type="ECO:0000256" key="1">
    <source>
        <dbReference type="ARBA" id="ARBA00004418"/>
    </source>
</evidence>
<dbReference type="EMBL" id="UGHR01000004">
    <property type="protein sequence ID" value="STR45398.1"/>
    <property type="molecule type" value="Genomic_DNA"/>
</dbReference>
<comment type="similarity">
    <text evidence="2">Belongs to the bacterial solute-binding protein 1 family.</text>
</comment>
<dbReference type="Gene3D" id="3.40.190.10">
    <property type="entry name" value="Periplasmic binding protein-like II"/>
    <property type="match status" value="2"/>
</dbReference>
<reference evidence="7 9" key="1">
    <citation type="submission" date="2018-06" db="EMBL/GenBank/DDBJ databases">
        <authorList>
            <consortium name="Pathogen Informatics"/>
            <person name="Doyle S."/>
        </authorList>
    </citation>
    <scope>NUCLEOTIDE SEQUENCE [LARGE SCALE GENOMIC DNA]</scope>
    <source>
        <strain evidence="7 9">NCTC11159</strain>
    </source>
</reference>
<sequence>MLMALPASAESLEVLHWWTSASERRAADFLVERLDKEGLEWKDAAIPGGSGLGAMKVLKSRVLSDKAPQAAQLIGPAIAEWGDLGLLLELDNVAKQAKWGASILPAPYASVRLRGHVIAAPLGVHRINTLFYNQKIFKKLGLLPPQNWSEFERAAEKIKRAGWTPLAQSGEPWQLATLFETLVLSEGGPAYYRDLFVRRRANAFFDPRLARALERLRALRRYMPDPVAEKPWTQMAKMLAKDEAGMMIMGDWVKGELNAWGLATDTAFGCVAVPGTADMHLYSIDTLVMFAGNYSRQDAQEKLAQLIVSPAVQAGYNRIKGSVPVRRDADIRQMDSCSRSSWLTFVKGGMVQAPSLTHRMASDETVKDAIVAQVHRYFMDTQMPTSEAQRRMAGIVRALGAGEKDI</sequence>
<evidence type="ECO:0000313" key="7">
    <source>
        <dbReference type="EMBL" id="STR45398.1"/>
    </source>
</evidence>
<organism evidence="7 9">
    <name type="scientific">Iodobacter fluviatilis</name>
    <dbReference type="NCBI Taxonomy" id="537"/>
    <lineage>
        <taxon>Bacteria</taxon>
        <taxon>Pseudomonadati</taxon>
        <taxon>Pseudomonadota</taxon>
        <taxon>Betaproteobacteria</taxon>
        <taxon>Neisseriales</taxon>
        <taxon>Chitinibacteraceae</taxon>
        <taxon>Iodobacter</taxon>
    </lineage>
</organism>
<evidence type="ECO:0000256" key="4">
    <source>
        <dbReference type="ARBA" id="ARBA00022729"/>
    </source>
</evidence>
<dbReference type="RefSeq" id="WP_115229374.1">
    <property type="nucleotide sequence ID" value="NZ_CAWOLO010000004.1"/>
</dbReference>
<evidence type="ECO:0000256" key="6">
    <source>
        <dbReference type="ARBA" id="ARBA00049753"/>
    </source>
</evidence>
<comment type="function">
    <text evidence="5">Part of a binding-protein-dependent transport system for a sugar.</text>
</comment>
<evidence type="ECO:0000313" key="9">
    <source>
        <dbReference type="Proteomes" id="UP000255108"/>
    </source>
</evidence>
<keyword evidence="10" id="KW-1185">Reference proteome</keyword>
<dbReference type="Pfam" id="PF01547">
    <property type="entry name" value="SBP_bac_1"/>
    <property type="match status" value="1"/>
</dbReference>
<dbReference type="InterPro" id="IPR006059">
    <property type="entry name" value="SBP"/>
</dbReference>
<accession>A0A377SVP8</accession>
<evidence type="ECO:0000256" key="3">
    <source>
        <dbReference type="ARBA" id="ARBA00022448"/>
    </source>
</evidence>
<name>A0A377SVP8_9NEIS</name>
<evidence type="ECO:0000256" key="2">
    <source>
        <dbReference type="ARBA" id="ARBA00008520"/>
    </source>
</evidence>
<dbReference type="EMBL" id="SMBT01000004">
    <property type="protein sequence ID" value="TCU87898.1"/>
    <property type="molecule type" value="Genomic_DNA"/>
</dbReference>
<evidence type="ECO:0000313" key="10">
    <source>
        <dbReference type="Proteomes" id="UP000295794"/>
    </source>
</evidence>
<evidence type="ECO:0000313" key="8">
    <source>
        <dbReference type="EMBL" id="TCU87898.1"/>
    </source>
</evidence>
<gene>
    <name evidence="8" type="ORF">EV682_10463</name>
    <name evidence="7" type="ORF">NCTC11159_03970</name>
</gene>
<dbReference type="PANTHER" id="PTHR43649:SF28">
    <property type="entry name" value="BINDING PROTEIN COMPONENT OF ABC SUGAR TRANSPORTER-RELATED"/>
    <property type="match status" value="1"/>
</dbReference>
<dbReference type="GO" id="GO:0042597">
    <property type="term" value="C:periplasmic space"/>
    <property type="evidence" value="ECO:0007669"/>
    <property type="project" value="UniProtKB-SubCell"/>
</dbReference>
<comment type="subcellular location">
    <subcellularLocation>
        <location evidence="1">Periplasm</location>
    </subcellularLocation>
</comment>
<dbReference type="SUPFAM" id="SSF53850">
    <property type="entry name" value="Periplasmic binding protein-like II"/>
    <property type="match status" value="1"/>
</dbReference>
<dbReference type="Proteomes" id="UP000255108">
    <property type="component" value="Unassembled WGS sequence"/>
</dbReference>
<dbReference type="AlphaFoldDB" id="A0A377SVP8"/>
<dbReference type="Proteomes" id="UP000295794">
    <property type="component" value="Unassembled WGS sequence"/>
</dbReference>